<dbReference type="EMBL" id="KP410781">
    <property type="protein sequence ID" value="AKL39016.1"/>
    <property type="molecule type" value="Genomic_DNA"/>
</dbReference>
<name>A0A0G3SFF5_9EUGL</name>
<evidence type="ECO:0000313" key="1">
    <source>
        <dbReference type="EMBL" id="AKL39016.1"/>
    </source>
</evidence>
<accession>A0A0G3SFF5</accession>
<keyword evidence="1" id="KW-0934">Plastid</keyword>
<organism evidence="1">
    <name type="scientific">Cryptoglena skujai</name>
    <dbReference type="NCBI Taxonomy" id="161229"/>
    <lineage>
        <taxon>Eukaryota</taxon>
        <taxon>Discoba</taxon>
        <taxon>Euglenozoa</taxon>
        <taxon>Euglenida</taxon>
        <taxon>Spirocuta</taxon>
        <taxon>Euglenophyceae</taxon>
        <taxon>Euglenales</taxon>
        <taxon>Euglenaceae</taxon>
        <taxon>Cryptoglena</taxon>
    </lineage>
</organism>
<geneLocation type="chloroplast" evidence="1"/>
<protein>
    <submittedName>
        <fullName evidence="1">Uncharacterized protein</fullName>
    </submittedName>
</protein>
<dbReference type="RefSeq" id="YP_009145391.1">
    <property type="nucleotide sequence ID" value="NC_027286.1"/>
</dbReference>
<dbReference type="AlphaFoldDB" id="A0A0G3SFF5"/>
<keyword evidence="1" id="KW-0150">Chloroplast</keyword>
<dbReference type="GeneID" id="24571278"/>
<sequence>MDIYLFIHMGRRSFKRSAKLSLSKEVKKSKNIYVLNHSVDDMFNMIDAGGPESETILRNLVISGVIMMAMAQISISARPLGNVDYIDKLDSYRDIKKKFVTSHIGRTLAAATGIACAYPYLMTDKNYSGEDGASKLRQHVIDMVDNPSPNIKRIKPSEAEWARFARGEAGAALGQIVSCPSTNLKTVNIDSEITNCGLDEAIEGVGINKDTLTRYNITNESISRDIKKKFLVDNNGMPLDLLIYDEPSSIYSKIQNEILGDRITRSGRVNSVLVKGLEPESPITLEIVENCLNKREFMAYKFAINSGDKNILRKYTEMVKDKMRERGEMKKPVSEESPAIDLAETSIEFEYEPKAKKASTRRARQ</sequence>
<proteinExistence type="predicted"/>
<reference evidence="1" key="1">
    <citation type="journal article" date="2015" name="J. Eukaryot. Microbiol.">
        <title>Chloroplast Genome Evolution in the Euglenaceae.</title>
        <authorList>
            <person name="Bennett M.S."/>
            <person name="Triemer R.E."/>
        </authorList>
    </citation>
    <scope>NUCLEOTIDE SEQUENCE</scope>
    <source>
        <strain evidence="1">SAG 10.88</strain>
    </source>
</reference>